<comment type="pathway">
    <text evidence="4">Sulfur metabolism; hydrogen sulfide biosynthesis; sulfite from sulfate: step 3/3.</text>
</comment>
<dbReference type="GO" id="GO:0004604">
    <property type="term" value="F:phosphoadenylyl-sulfate reductase (thioredoxin) activity"/>
    <property type="evidence" value="ECO:0007669"/>
    <property type="project" value="UniProtKB-UniRule"/>
</dbReference>
<evidence type="ECO:0000259" key="5">
    <source>
        <dbReference type="Pfam" id="PF01507"/>
    </source>
</evidence>
<accession>A0AAU8BIJ6</accession>
<name>A0AAU8BIJ6_9VIBR</name>
<gene>
    <name evidence="4" type="primary">cysH</name>
    <name evidence="6" type="ORF">PG915_14905</name>
</gene>
<dbReference type="EC" id="1.8.4.8" evidence="4"/>
<dbReference type="SUPFAM" id="SSF52402">
    <property type="entry name" value="Adenine nucleotide alpha hydrolases-like"/>
    <property type="match status" value="1"/>
</dbReference>
<dbReference type="InterPro" id="IPR014729">
    <property type="entry name" value="Rossmann-like_a/b/a_fold"/>
</dbReference>
<reference evidence="6" key="1">
    <citation type="submission" date="2023-01" db="EMBL/GenBank/DDBJ databases">
        <title>Vibrio sp. CB1-14 genome sequencing.</title>
        <authorList>
            <person name="Otstavnykh N."/>
            <person name="Isaeva M."/>
            <person name="Meleshko D."/>
        </authorList>
    </citation>
    <scope>NUCLEOTIDE SEQUENCE</scope>
    <source>
        <strain evidence="6">CB1-14</strain>
    </source>
</reference>
<evidence type="ECO:0000313" key="6">
    <source>
        <dbReference type="EMBL" id="XCD15833.1"/>
    </source>
</evidence>
<dbReference type="NCBIfam" id="TIGR02057">
    <property type="entry name" value="PAPS_reductase"/>
    <property type="match status" value="1"/>
</dbReference>
<dbReference type="InterPro" id="IPR004511">
    <property type="entry name" value="PAPS/APS_Rdtase"/>
</dbReference>
<keyword evidence="2 4" id="KW-0963">Cytoplasm</keyword>
<dbReference type="InterPro" id="IPR002500">
    <property type="entry name" value="PAPS_reduct_dom"/>
</dbReference>
<dbReference type="CDD" id="cd23945">
    <property type="entry name" value="PAPS_reductase"/>
    <property type="match status" value="1"/>
</dbReference>
<dbReference type="Gene3D" id="3.40.50.620">
    <property type="entry name" value="HUPs"/>
    <property type="match status" value="1"/>
</dbReference>
<feature type="domain" description="Phosphoadenosine phosphosulphate reductase" evidence="5">
    <location>
        <begin position="73"/>
        <end position="243"/>
    </location>
</feature>
<dbReference type="Pfam" id="PF01507">
    <property type="entry name" value="PAPS_reduct"/>
    <property type="match status" value="1"/>
</dbReference>
<comment type="catalytic activity">
    <reaction evidence="4">
        <text>[thioredoxin]-disulfide + sulfite + adenosine 3',5'-bisphosphate + 2 H(+) = [thioredoxin]-dithiol + 3'-phosphoadenylyl sulfate</text>
        <dbReference type="Rhea" id="RHEA:11724"/>
        <dbReference type="Rhea" id="RHEA-COMP:10698"/>
        <dbReference type="Rhea" id="RHEA-COMP:10700"/>
        <dbReference type="ChEBI" id="CHEBI:15378"/>
        <dbReference type="ChEBI" id="CHEBI:17359"/>
        <dbReference type="ChEBI" id="CHEBI:29950"/>
        <dbReference type="ChEBI" id="CHEBI:50058"/>
        <dbReference type="ChEBI" id="CHEBI:58339"/>
        <dbReference type="ChEBI" id="CHEBI:58343"/>
        <dbReference type="EC" id="1.8.4.8"/>
    </reaction>
</comment>
<evidence type="ECO:0000256" key="1">
    <source>
        <dbReference type="ARBA" id="ARBA00009732"/>
    </source>
</evidence>
<dbReference type="GO" id="GO:0005737">
    <property type="term" value="C:cytoplasm"/>
    <property type="evidence" value="ECO:0007669"/>
    <property type="project" value="UniProtKB-SubCell"/>
</dbReference>
<feature type="active site" description="Nucleophile; cysteine thiosulfonate intermediate" evidence="4">
    <location>
        <position position="263"/>
    </location>
</feature>
<dbReference type="NCBIfam" id="TIGR00434">
    <property type="entry name" value="cysH"/>
    <property type="match status" value="1"/>
</dbReference>
<dbReference type="PANTHER" id="PTHR46509:SF1">
    <property type="entry name" value="PHOSPHOADENOSINE PHOSPHOSULFATE REDUCTASE"/>
    <property type="match status" value="1"/>
</dbReference>
<dbReference type="AlphaFoldDB" id="A0AAU8BIJ6"/>
<comment type="caution">
    <text evidence="4">Lacks conserved residue(s) required for the propagation of feature annotation.</text>
</comment>
<evidence type="ECO:0000256" key="2">
    <source>
        <dbReference type="ARBA" id="ARBA00022490"/>
    </source>
</evidence>
<dbReference type="KEGG" id="vck:PG915_14905"/>
<sequence length="277" mass="31368">MPRDVISQKKAVKQGSVSESVQGQRKALELQDLLSLTKTEQILKLAELNGQLELLTAKQRVEWALENLPGGHILSSSFGVQAAVMLHLVTSVKADVPVVLTDTGYLFPETYQFIDELQKQLDLNLHIYKANISPAWQEARYGKLWEKGLDGLKQYNQLNKVEPMKRALEELDVHTWFSGLRREQSESRANLPVLAIQNGRFKFLPIIDWSNEQVDSYIEEHGLSYHPLKEAGYLSLGDIHSTVKWEPGMKEEETRFNGLKRECGLHEDDGETDGSGI</sequence>
<organism evidence="6">
    <name type="scientific">Vibrio chaetopteri</name>
    <dbReference type="NCBI Taxonomy" id="3016528"/>
    <lineage>
        <taxon>Bacteria</taxon>
        <taxon>Pseudomonadati</taxon>
        <taxon>Pseudomonadota</taxon>
        <taxon>Gammaproteobacteria</taxon>
        <taxon>Vibrionales</taxon>
        <taxon>Vibrionaceae</taxon>
        <taxon>Vibrio</taxon>
    </lineage>
</organism>
<comment type="similarity">
    <text evidence="1 4">Belongs to the PAPS reductase family. CysH subfamily.</text>
</comment>
<dbReference type="RefSeq" id="WP_353497216.1">
    <property type="nucleotide sequence ID" value="NZ_CP115920.1"/>
</dbReference>
<dbReference type="GO" id="GO:0070814">
    <property type="term" value="P:hydrogen sulfide biosynthetic process"/>
    <property type="evidence" value="ECO:0007669"/>
    <property type="project" value="UniProtKB-UniRule"/>
</dbReference>
<dbReference type="HAMAP" id="MF_00063">
    <property type="entry name" value="CysH"/>
    <property type="match status" value="1"/>
</dbReference>
<proteinExistence type="inferred from homology"/>
<dbReference type="EMBL" id="CP115920">
    <property type="protein sequence ID" value="XCD15833.1"/>
    <property type="molecule type" value="Genomic_DNA"/>
</dbReference>
<comment type="function">
    <text evidence="4">Catalyzes the formation of sulfite from phosphoadenosine 5'-phosphosulfate (PAPS) using thioredoxin as an electron donor.</text>
</comment>
<protein>
    <recommendedName>
        <fullName evidence="4">Phosphoadenosine 5'-phosphosulfate reductase</fullName>
        <shortName evidence="4">PAPS reductase</shortName>
        <ecNumber evidence="4">1.8.4.8</ecNumber>
    </recommendedName>
    <alternativeName>
        <fullName evidence="4">3'-phosphoadenylylsulfate reductase</fullName>
    </alternativeName>
    <alternativeName>
        <fullName evidence="4">PAPS reductase, thioredoxin dependent</fullName>
    </alternativeName>
    <alternativeName>
        <fullName evidence="4">PAPS sulfotransferase</fullName>
    </alternativeName>
    <alternativeName>
        <fullName evidence="4">PAdoPS reductase</fullName>
    </alternativeName>
</protein>
<dbReference type="PANTHER" id="PTHR46509">
    <property type="entry name" value="PHOSPHOADENOSINE PHOSPHOSULFATE REDUCTASE"/>
    <property type="match status" value="1"/>
</dbReference>
<dbReference type="FunFam" id="3.40.50.620:FF:000043">
    <property type="entry name" value="Phosphoadenosine phosphosulfate reductase"/>
    <property type="match status" value="1"/>
</dbReference>
<keyword evidence="3 4" id="KW-0560">Oxidoreductase</keyword>
<evidence type="ECO:0000256" key="4">
    <source>
        <dbReference type="HAMAP-Rule" id="MF_00063"/>
    </source>
</evidence>
<dbReference type="PIRSF" id="PIRSF000857">
    <property type="entry name" value="PAPS_reductase"/>
    <property type="match status" value="1"/>
</dbReference>
<comment type="subcellular location">
    <subcellularLocation>
        <location evidence="4">Cytoplasm</location>
    </subcellularLocation>
</comment>
<evidence type="ECO:0000256" key="3">
    <source>
        <dbReference type="ARBA" id="ARBA00023002"/>
    </source>
</evidence>
<dbReference type="GO" id="GO:0019379">
    <property type="term" value="P:sulfate assimilation, phosphoadenylyl sulfate reduction by phosphoadenylyl-sulfate reductase (thioredoxin)"/>
    <property type="evidence" value="ECO:0007669"/>
    <property type="project" value="UniProtKB-UniRule"/>
</dbReference>
<dbReference type="NCBIfam" id="NF002537">
    <property type="entry name" value="PRK02090.1"/>
    <property type="match status" value="1"/>
</dbReference>
<dbReference type="InterPro" id="IPR011800">
    <property type="entry name" value="PAPS_reductase_CysH"/>
</dbReference>